<dbReference type="InterPro" id="IPR015856">
    <property type="entry name" value="ABC_transpr_CbiO/EcfA_su"/>
</dbReference>
<evidence type="ECO:0000256" key="8">
    <source>
        <dbReference type="ARBA" id="ARBA00023136"/>
    </source>
</evidence>
<name>A0A2T4Z1K1_9BACL</name>
<sequence length="278" mass="30468">MIIRLQNVGFHYPGQGEEGTGTVLSGLDWSVDRGEYVAVMGPNGSGKSTLAKLLNALLVPTAGTVQVCGLDTNDHRQWGAIRQRVGMVFQNPDNQIVGTTVRDDVAFGLENLGLPREEMRRRIADVLPRVGLSGMEDQSPHHLSGGQKQRLAIAGVIAMRPDVIVFDEATSMLDPAGRREVLHAIRSLHQGGTTVIHITHSAREALYAQRVVVMAAGAIRLDGSPVDVFNQVDHLQEWSLELPLFAEVADRLRQQGLPLSRRISNEETLVKELWALLQ</sequence>
<dbReference type="GO" id="GO:0043190">
    <property type="term" value="C:ATP-binding cassette (ABC) transporter complex"/>
    <property type="evidence" value="ECO:0007669"/>
    <property type="project" value="TreeGrafter"/>
</dbReference>
<dbReference type="PANTHER" id="PTHR43553">
    <property type="entry name" value="HEAVY METAL TRANSPORTER"/>
    <property type="match status" value="1"/>
</dbReference>
<evidence type="ECO:0000256" key="2">
    <source>
        <dbReference type="ARBA" id="ARBA00005417"/>
    </source>
</evidence>
<keyword evidence="5" id="KW-0547">Nucleotide-binding</keyword>
<keyword evidence="11" id="KW-1185">Reference proteome</keyword>
<dbReference type="InterPro" id="IPR027417">
    <property type="entry name" value="P-loop_NTPase"/>
</dbReference>
<comment type="caution">
    <text evidence="10">The sequence shown here is derived from an EMBL/GenBank/DDBJ whole genome shotgun (WGS) entry which is preliminary data.</text>
</comment>
<dbReference type="GO" id="GO:0005524">
    <property type="term" value="F:ATP binding"/>
    <property type="evidence" value="ECO:0007669"/>
    <property type="project" value="UniProtKB-KW"/>
</dbReference>
<dbReference type="CDD" id="cd03225">
    <property type="entry name" value="ABC_cobalt_CbiO_domain1"/>
    <property type="match status" value="1"/>
</dbReference>
<keyword evidence="7" id="KW-1278">Translocase</keyword>
<protein>
    <submittedName>
        <fullName evidence="10">Energy-coupling factor transport system ATP-binding protein</fullName>
    </submittedName>
</protein>
<proteinExistence type="inferred from homology"/>
<keyword evidence="6 10" id="KW-0067">ATP-binding</keyword>
<dbReference type="Proteomes" id="UP000241639">
    <property type="component" value="Unassembled WGS sequence"/>
</dbReference>
<reference evidence="10 11" key="1">
    <citation type="submission" date="2018-04" db="EMBL/GenBank/DDBJ databases">
        <title>Genomic Encyclopedia of Archaeal and Bacterial Type Strains, Phase II (KMG-II): from individual species to whole genera.</title>
        <authorList>
            <person name="Goeker M."/>
        </authorList>
    </citation>
    <scope>NUCLEOTIDE SEQUENCE [LARGE SCALE GENOMIC DNA]</scope>
    <source>
        <strain evidence="10 11">DSM 45169</strain>
    </source>
</reference>
<dbReference type="InterPro" id="IPR030947">
    <property type="entry name" value="EcfA_1"/>
</dbReference>
<feature type="domain" description="ABC transporter" evidence="9">
    <location>
        <begin position="3"/>
        <end position="241"/>
    </location>
</feature>
<keyword evidence="4" id="KW-1003">Cell membrane</keyword>
<gene>
    <name evidence="10" type="ORF">C8J48_3307</name>
</gene>
<dbReference type="SMART" id="SM00382">
    <property type="entry name" value="AAA"/>
    <property type="match status" value="1"/>
</dbReference>
<evidence type="ECO:0000256" key="6">
    <source>
        <dbReference type="ARBA" id="ARBA00022840"/>
    </source>
</evidence>
<dbReference type="InterPro" id="IPR003439">
    <property type="entry name" value="ABC_transporter-like_ATP-bd"/>
</dbReference>
<dbReference type="GO" id="GO:0016887">
    <property type="term" value="F:ATP hydrolysis activity"/>
    <property type="evidence" value="ECO:0007669"/>
    <property type="project" value="InterPro"/>
</dbReference>
<dbReference type="PROSITE" id="PS00211">
    <property type="entry name" value="ABC_TRANSPORTER_1"/>
    <property type="match status" value="1"/>
</dbReference>
<dbReference type="SUPFAM" id="SSF52540">
    <property type="entry name" value="P-loop containing nucleoside triphosphate hydrolases"/>
    <property type="match status" value="1"/>
</dbReference>
<evidence type="ECO:0000313" key="10">
    <source>
        <dbReference type="EMBL" id="PTM54655.1"/>
    </source>
</evidence>
<evidence type="ECO:0000256" key="7">
    <source>
        <dbReference type="ARBA" id="ARBA00022967"/>
    </source>
</evidence>
<evidence type="ECO:0000256" key="3">
    <source>
        <dbReference type="ARBA" id="ARBA00022448"/>
    </source>
</evidence>
<dbReference type="PANTHER" id="PTHR43553:SF24">
    <property type="entry name" value="ENERGY-COUPLING FACTOR TRANSPORTER ATP-BINDING PROTEIN ECFA1"/>
    <property type="match status" value="1"/>
</dbReference>
<dbReference type="NCBIfam" id="TIGR04520">
    <property type="entry name" value="ECF_ATPase_1"/>
    <property type="match status" value="1"/>
</dbReference>
<comment type="similarity">
    <text evidence="2">Belongs to the ABC transporter superfamily.</text>
</comment>
<dbReference type="InterPro" id="IPR017871">
    <property type="entry name" value="ABC_transporter-like_CS"/>
</dbReference>
<dbReference type="AlphaFoldDB" id="A0A2T4Z1K1"/>
<keyword evidence="3" id="KW-0813">Transport</keyword>
<evidence type="ECO:0000256" key="1">
    <source>
        <dbReference type="ARBA" id="ARBA00004202"/>
    </source>
</evidence>
<dbReference type="FunFam" id="3.40.50.300:FF:000224">
    <property type="entry name" value="Energy-coupling factor transporter ATP-binding protein EcfA"/>
    <property type="match status" value="1"/>
</dbReference>
<evidence type="ECO:0000256" key="5">
    <source>
        <dbReference type="ARBA" id="ARBA00022741"/>
    </source>
</evidence>
<dbReference type="Pfam" id="PF00005">
    <property type="entry name" value="ABC_tran"/>
    <property type="match status" value="1"/>
</dbReference>
<accession>A0A2T4Z1K1</accession>
<dbReference type="Gene3D" id="3.40.50.300">
    <property type="entry name" value="P-loop containing nucleotide triphosphate hydrolases"/>
    <property type="match status" value="1"/>
</dbReference>
<comment type="subcellular location">
    <subcellularLocation>
        <location evidence="1">Cell membrane</location>
        <topology evidence="1">Peripheral membrane protein</topology>
    </subcellularLocation>
</comment>
<keyword evidence="8" id="KW-0472">Membrane</keyword>
<dbReference type="InterPro" id="IPR050095">
    <property type="entry name" value="ECF_ABC_transporter_ATP-bd"/>
</dbReference>
<organism evidence="10 11">
    <name type="scientific">Desmospora activa DSM 45169</name>
    <dbReference type="NCBI Taxonomy" id="1121389"/>
    <lineage>
        <taxon>Bacteria</taxon>
        <taxon>Bacillati</taxon>
        <taxon>Bacillota</taxon>
        <taxon>Bacilli</taxon>
        <taxon>Bacillales</taxon>
        <taxon>Thermoactinomycetaceae</taxon>
        <taxon>Desmospora</taxon>
    </lineage>
</organism>
<dbReference type="InterPro" id="IPR003593">
    <property type="entry name" value="AAA+_ATPase"/>
</dbReference>
<dbReference type="RefSeq" id="WP_425430485.1">
    <property type="nucleotide sequence ID" value="NZ_PZZP01000003.1"/>
</dbReference>
<evidence type="ECO:0000313" key="11">
    <source>
        <dbReference type="Proteomes" id="UP000241639"/>
    </source>
</evidence>
<dbReference type="EMBL" id="PZZP01000003">
    <property type="protein sequence ID" value="PTM54655.1"/>
    <property type="molecule type" value="Genomic_DNA"/>
</dbReference>
<dbReference type="PROSITE" id="PS50893">
    <property type="entry name" value="ABC_TRANSPORTER_2"/>
    <property type="match status" value="1"/>
</dbReference>
<evidence type="ECO:0000256" key="4">
    <source>
        <dbReference type="ARBA" id="ARBA00022475"/>
    </source>
</evidence>
<dbReference type="GO" id="GO:0015087">
    <property type="term" value="F:cobalt ion transmembrane transporter activity"/>
    <property type="evidence" value="ECO:0007669"/>
    <property type="project" value="UniProtKB-ARBA"/>
</dbReference>
<dbReference type="GO" id="GO:0042626">
    <property type="term" value="F:ATPase-coupled transmembrane transporter activity"/>
    <property type="evidence" value="ECO:0007669"/>
    <property type="project" value="TreeGrafter"/>
</dbReference>
<evidence type="ECO:0000259" key="9">
    <source>
        <dbReference type="PROSITE" id="PS50893"/>
    </source>
</evidence>